<sequence length="119" mass="13319">MSERRRVNRIEFDGEATLIFQQDSFPVELQDLSVLGARVHSETPLALPDASPVSLKIILEDSDIALTLPGRVKRQEGRDIGIMFEKPSVDDMQHLRRLVMLNDGDEGDDNPASLLSPEH</sequence>
<dbReference type="InterPro" id="IPR009875">
    <property type="entry name" value="PilZ_domain"/>
</dbReference>
<evidence type="ECO:0000313" key="3">
    <source>
        <dbReference type="Proteomes" id="UP000029444"/>
    </source>
</evidence>
<dbReference type="Gene3D" id="2.40.10.220">
    <property type="entry name" value="predicted glycosyltransferase like domains"/>
    <property type="match status" value="1"/>
</dbReference>
<dbReference type="eggNOG" id="ENOG5032YUI">
    <property type="taxonomic scope" value="Bacteria"/>
</dbReference>
<evidence type="ECO:0000259" key="1">
    <source>
        <dbReference type="Pfam" id="PF07238"/>
    </source>
</evidence>
<accession>A0A095UNW9</accession>
<dbReference type="Pfam" id="PF07238">
    <property type="entry name" value="PilZ"/>
    <property type="match status" value="1"/>
</dbReference>
<keyword evidence="3" id="KW-1185">Reference proteome</keyword>
<dbReference type="PATRIC" id="fig|1177154.3.peg.2541"/>
<organism evidence="2 3">
    <name type="scientific">Alcanivorax nanhaiticus</name>
    <dbReference type="NCBI Taxonomy" id="1177154"/>
    <lineage>
        <taxon>Bacteria</taxon>
        <taxon>Pseudomonadati</taxon>
        <taxon>Pseudomonadota</taxon>
        <taxon>Gammaproteobacteria</taxon>
        <taxon>Oceanospirillales</taxon>
        <taxon>Alcanivoracaceae</taxon>
        <taxon>Alcanivorax</taxon>
    </lineage>
</organism>
<dbReference type="RefSeq" id="WP_035233451.1">
    <property type="nucleotide sequence ID" value="NZ_ARXV01000010.1"/>
</dbReference>
<dbReference type="EMBL" id="ARXV01000010">
    <property type="protein sequence ID" value="KGD64205.1"/>
    <property type="molecule type" value="Genomic_DNA"/>
</dbReference>
<name>A0A095UNW9_9GAMM</name>
<dbReference type="GO" id="GO:0035438">
    <property type="term" value="F:cyclic-di-GMP binding"/>
    <property type="evidence" value="ECO:0007669"/>
    <property type="project" value="InterPro"/>
</dbReference>
<feature type="domain" description="PilZ" evidence="1">
    <location>
        <begin position="3"/>
        <end position="100"/>
    </location>
</feature>
<comment type="caution">
    <text evidence="2">The sequence shown here is derived from an EMBL/GenBank/DDBJ whole genome shotgun (WGS) entry which is preliminary data.</text>
</comment>
<dbReference type="SUPFAM" id="SSF141371">
    <property type="entry name" value="PilZ domain-like"/>
    <property type="match status" value="1"/>
</dbReference>
<gene>
    <name evidence="2" type="ORF">Y5S_02507</name>
</gene>
<dbReference type="OrthoDB" id="5298508at2"/>
<proteinExistence type="predicted"/>
<dbReference type="STRING" id="1177154.Y5S_02507"/>
<evidence type="ECO:0000313" key="2">
    <source>
        <dbReference type="EMBL" id="KGD64205.1"/>
    </source>
</evidence>
<dbReference type="Proteomes" id="UP000029444">
    <property type="component" value="Unassembled WGS sequence"/>
</dbReference>
<reference evidence="2 3" key="1">
    <citation type="submission" date="2012-09" db="EMBL/GenBank/DDBJ databases">
        <title>Genome Sequence of alkane-degrading Bacterium Alcanivorax sp. 19-m-6.</title>
        <authorList>
            <person name="Lai Q."/>
            <person name="Shao Z."/>
        </authorList>
    </citation>
    <scope>NUCLEOTIDE SEQUENCE [LARGE SCALE GENOMIC DNA]</scope>
    <source>
        <strain evidence="2 3">19-m-6</strain>
    </source>
</reference>
<protein>
    <recommendedName>
        <fullName evidence="1">PilZ domain-containing protein</fullName>
    </recommendedName>
</protein>
<dbReference type="AlphaFoldDB" id="A0A095UNW9"/>